<dbReference type="Pfam" id="PF00078">
    <property type="entry name" value="RVT_1"/>
    <property type="match status" value="1"/>
</dbReference>
<reference evidence="3 4" key="1">
    <citation type="submission" date="2016-02" db="EMBL/GenBank/DDBJ databases">
        <title>Genome analysis of coral dinoflagellate symbionts highlights evolutionary adaptations to a symbiotic lifestyle.</title>
        <authorList>
            <person name="Aranda M."/>
            <person name="Li Y."/>
            <person name="Liew Y.J."/>
            <person name="Baumgarten S."/>
            <person name="Simakov O."/>
            <person name="Wilson M."/>
            <person name="Piel J."/>
            <person name="Ashoor H."/>
            <person name="Bougouffa S."/>
            <person name="Bajic V.B."/>
            <person name="Ryu T."/>
            <person name="Ravasi T."/>
            <person name="Bayer T."/>
            <person name="Micklem G."/>
            <person name="Kim H."/>
            <person name="Bhak J."/>
            <person name="Lajeunesse T.C."/>
            <person name="Voolstra C.R."/>
        </authorList>
    </citation>
    <scope>NUCLEOTIDE SEQUENCE [LARGE SCALE GENOMIC DNA]</scope>
    <source>
        <strain evidence="3 4">CCMP2467</strain>
    </source>
</reference>
<sequence>MPPKSILDGRAYDPAANTNPANLTAAAAAGQNGKMYTTVAVLEETADAEIDVESVTGLLAAPDAGVFITDLQALEGQALSLFSIESGALPGVHKEAFDQRNPSLRAQLMVGFGFNLTDGARAEFVGPAKLPDIAALAYCKLGTAIKSRCGLTDFSTGRLMVLLCSLFTIMGAASSMSSLTSKKAIGHYTALAAGQKPQGYSAQAAFFAGAFGTLLGQLPPGVLAGLAGVYVLSNLLTVTLLAEPKHTQLLALLAAAPKAIENMARALSKRKVLQVEKLARAALTNPRFARSEEEKQMLEELSEVGLAHPAVRYGRFHVICGDREPSAVVQELKTISSYIAQGPAQFAAARSSEDRKALEEAYPAKKASFVVVDMDESETQAAVLQQQAMAMQVDNPGSPTELADDESDLGADPFEVNDEGDKKQKVKLEKRKRERKKQRDDRADNQKALDSEDDLESPSKRASGSDERPLTSTEIRALLLGHVQEMKTAWTSFQGRLDRVELEQNRVSSSLADVHSRTGVLEKDVAHGRVVAQEHSTCLETLTTEVKNMKVKIDELQVNRAPQGGSPLHGHAPPQGGNPDPWGEFLRRKGQQQDTGAKSSRVAASENDKGDLLSEEEKRTLVVGGWAQDTRRSTIEEESSLLFGIPEIKDAFDSQKLVVYGPRRSVGMLKFTLRDGESENGMRERMWQVIRALAQAKPVLPSSRTIGEEKTMWASFVKTRNARVRSSHVSMVRRVTIALAKDAHMQSAGGASNGLNLQTTAYDCDWNLGQRVDLLDVAARDLDLVFVQEVSRDAEGWDQFERDEFQWVTHRDRDQWRGVGVGIAKDKFDCVLHKVATKRGIWIVARVLGIGRVVLGSLHCHTGVTNSIYQAAIHEFMSKCPRKYRYLPCICGVDANEVPSWTDDDEGGLAIGEGNANLNLLVQEGLRHGLRALPPDKIFRHAWTHFPRDETRHGRQIDMVLGRQLNVGPVTIAADRRLAIGSDHALLFGDIWVADGSLKSHWSHDSRARWVSRELPDTIIVDEDELIHLAKKFSKPRFSAAFRDDRDTQEAICTARESNMPADWKKVHRMRTQKRKNWKRERLSSILEGDWDLYRQLQSEKRRKRGWWGDMLAERSAEQLTLEIHTHLAEKMKDPRDDFNWDELLDDKIRHIPPSGRFAAFQLHEVCQELQQMRCRSAVGPDQISVHLLRTIVAHEKLGPQLVDLINHIVATQELPSTWHRSFLALLAKIPSPKKPGDLRPICVSSAFNKLVNKLVCTRVLPALRQGSRVSCCGKGRQAADLVGCVSRLRDICREWRHPLLVCKLDVSGAFDRVKRDKVADYLINKLGNKHLDDELRYMLAQLRTHTLQGTAPGGIHLQLQLSPDVGIKQGAPESAEVFGLLVDSLLSDLVHCKRWGELGVIFEGTDLDLLFFQDDIFLLETDLARLCRRIRAVDRCLAQAGLSLAAEKTKIVANPYYTGARRAKVGDEMFVVSARGESLKVLGLNFSLSDGSSEQAREILARTREAAAAHKDILQAPGAWKRKVVKPPLPDPLLRDSLIGLVGAYTGAEKIFTA</sequence>
<feature type="region of interest" description="Disordered" evidence="1">
    <location>
        <begin position="560"/>
        <end position="613"/>
    </location>
</feature>
<dbReference type="OrthoDB" id="409242at2759"/>
<feature type="domain" description="Reverse transcriptase" evidence="2">
    <location>
        <begin position="1208"/>
        <end position="1487"/>
    </location>
</feature>
<name>A0A1Q9CVF5_SYMMI</name>
<dbReference type="SUPFAM" id="SSF56219">
    <property type="entry name" value="DNase I-like"/>
    <property type="match status" value="1"/>
</dbReference>
<dbReference type="PANTHER" id="PTHR19446">
    <property type="entry name" value="REVERSE TRANSCRIPTASES"/>
    <property type="match status" value="1"/>
</dbReference>
<dbReference type="InterPro" id="IPR000477">
    <property type="entry name" value="RT_dom"/>
</dbReference>
<dbReference type="PROSITE" id="PS50878">
    <property type="entry name" value="RT_POL"/>
    <property type="match status" value="1"/>
</dbReference>
<dbReference type="Gene3D" id="3.60.10.10">
    <property type="entry name" value="Endonuclease/exonuclease/phosphatase"/>
    <property type="match status" value="1"/>
</dbReference>
<dbReference type="EMBL" id="LSRX01000893">
    <property type="protein sequence ID" value="OLP86906.1"/>
    <property type="molecule type" value="Genomic_DNA"/>
</dbReference>
<accession>A0A1Q9CVF5</accession>
<feature type="compositionally biased region" description="Basic and acidic residues" evidence="1">
    <location>
        <begin position="457"/>
        <end position="469"/>
    </location>
</feature>
<protein>
    <submittedName>
        <fullName evidence="3">Retrovirus-related Pol polyprotein from type-2 retrotransposable element R2DM</fullName>
    </submittedName>
</protein>
<evidence type="ECO:0000313" key="3">
    <source>
        <dbReference type="EMBL" id="OLP86906.1"/>
    </source>
</evidence>
<evidence type="ECO:0000313" key="4">
    <source>
        <dbReference type="Proteomes" id="UP000186817"/>
    </source>
</evidence>
<keyword evidence="4" id="KW-1185">Reference proteome</keyword>
<gene>
    <name evidence="3" type="primary">pol</name>
    <name evidence="3" type="ORF">AK812_SmicGene31927</name>
</gene>
<organism evidence="3 4">
    <name type="scientific">Symbiodinium microadriaticum</name>
    <name type="common">Dinoflagellate</name>
    <name type="synonym">Zooxanthella microadriatica</name>
    <dbReference type="NCBI Taxonomy" id="2951"/>
    <lineage>
        <taxon>Eukaryota</taxon>
        <taxon>Sar</taxon>
        <taxon>Alveolata</taxon>
        <taxon>Dinophyceae</taxon>
        <taxon>Suessiales</taxon>
        <taxon>Symbiodiniaceae</taxon>
        <taxon>Symbiodinium</taxon>
    </lineage>
</organism>
<proteinExistence type="predicted"/>
<feature type="compositionally biased region" description="Basic and acidic residues" evidence="1">
    <location>
        <begin position="437"/>
        <end position="450"/>
    </location>
</feature>
<evidence type="ECO:0000256" key="1">
    <source>
        <dbReference type="SAM" id="MobiDB-lite"/>
    </source>
</evidence>
<evidence type="ECO:0000259" key="2">
    <source>
        <dbReference type="PROSITE" id="PS50878"/>
    </source>
</evidence>
<comment type="caution">
    <text evidence="3">The sequence shown here is derived from an EMBL/GenBank/DDBJ whole genome shotgun (WGS) entry which is preliminary data.</text>
</comment>
<feature type="region of interest" description="Disordered" evidence="1">
    <location>
        <begin position="394"/>
        <end position="470"/>
    </location>
</feature>
<dbReference type="InterPro" id="IPR036691">
    <property type="entry name" value="Endo/exonu/phosph_ase_sf"/>
</dbReference>
<dbReference type="Proteomes" id="UP000186817">
    <property type="component" value="Unassembled WGS sequence"/>
</dbReference>